<feature type="transmembrane region" description="Helical" evidence="1">
    <location>
        <begin position="136"/>
        <end position="166"/>
    </location>
</feature>
<evidence type="ECO:0000313" key="2">
    <source>
        <dbReference type="EMBL" id="CAK9861391.1"/>
    </source>
</evidence>
<protein>
    <submittedName>
        <fullName evidence="2">Uncharacterized protein</fullName>
    </submittedName>
</protein>
<dbReference type="Proteomes" id="UP001497522">
    <property type="component" value="Chromosome 12"/>
</dbReference>
<proteinExistence type="predicted"/>
<name>A0ABP1AFR5_9BRYO</name>
<evidence type="ECO:0000256" key="1">
    <source>
        <dbReference type="SAM" id="Phobius"/>
    </source>
</evidence>
<keyword evidence="1" id="KW-0472">Membrane</keyword>
<reference evidence="2" key="1">
    <citation type="submission" date="2024-03" db="EMBL/GenBank/DDBJ databases">
        <authorList>
            <consortium name="ELIXIR-Norway"/>
            <consortium name="Elixir Norway"/>
        </authorList>
    </citation>
    <scope>NUCLEOTIDE SEQUENCE</scope>
</reference>
<keyword evidence="3" id="KW-1185">Reference proteome</keyword>
<sequence>MTKAPRGQLQKAELLAAPVACRVCGLRWRRRRGEKESRRVAEVDVLHKRCFHEAVATGLFPCRFFVFFDLRSIAIFLRNYFLFAQQLFRESPSRALGGRVSGGFLPFLRNAFFFGVGSASAELRPGRDLPNCMFNFIIFCFPLPLPFEGLVALIFSLPSGLLLFMLAEYVEWKSRNFLEEDGKESLAYSTPVEQQLAGQLFELSDQPQNGTKRVPG</sequence>
<evidence type="ECO:0000313" key="3">
    <source>
        <dbReference type="Proteomes" id="UP001497522"/>
    </source>
</evidence>
<keyword evidence="1" id="KW-1133">Transmembrane helix</keyword>
<keyword evidence="1" id="KW-0812">Transmembrane</keyword>
<dbReference type="EMBL" id="OZ023713">
    <property type="protein sequence ID" value="CAK9861391.1"/>
    <property type="molecule type" value="Genomic_DNA"/>
</dbReference>
<accession>A0ABP1AFR5</accession>
<gene>
    <name evidence="2" type="ORF">CSSPJE1EN2_LOCUS4386</name>
</gene>
<organism evidence="2 3">
    <name type="scientific">Sphagnum jensenii</name>
    <dbReference type="NCBI Taxonomy" id="128206"/>
    <lineage>
        <taxon>Eukaryota</taxon>
        <taxon>Viridiplantae</taxon>
        <taxon>Streptophyta</taxon>
        <taxon>Embryophyta</taxon>
        <taxon>Bryophyta</taxon>
        <taxon>Sphagnophytina</taxon>
        <taxon>Sphagnopsida</taxon>
        <taxon>Sphagnales</taxon>
        <taxon>Sphagnaceae</taxon>
        <taxon>Sphagnum</taxon>
    </lineage>
</organism>